<dbReference type="EMBL" id="RYZI01000071">
    <property type="protein sequence ID" value="RWA11719.1"/>
    <property type="molecule type" value="Genomic_DNA"/>
</dbReference>
<keyword evidence="1" id="KW-0732">Signal</keyword>
<dbReference type="AlphaFoldDB" id="A0A439DBD6"/>
<gene>
    <name evidence="2" type="ORF">EKO27_g3389</name>
</gene>
<keyword evidence="3" id="KW-1185">Reference proteome</keyword>
<dbReference type="Proteomes" id="UP000286045">
    <property type="component" value="Unassembled WGS sequence"/>
</dbReference>
<name>A0A439DBD6_9PEZI</name>
<sequence>MHPSVLFVTSPFLVGGVLPVLGWNHIANAAPHLVAGDGLKRSSSSSYNHAMSVTVATFFEHATVDTDAPHSLAHDQLETVTTMYAPGVVTVAPTPGPMRPGSSSPHLRGANGDRVATTFAATTLVTSLSFSTSSFSDAICDDIFCNTDGNMICIYWAGVTSWDVSLGPIPGERPTIIGAC</sequence>
<comment type="caution">
    <text evidence="2">The sequence shown here is derived from an EMBL/GenBank/DDBJ whole genome shotgun (WGS) entry which is preliminary data.</text>
</comment>
<reference evidence="2 3" key="1">
    <citation type="submission" date="2018-12" db="EMBL/GenBank/DDBJ databases">
        <title>Draft genome sequence of Xylaria grammica IHI A82.</title>
        <authorList>
            <person name="Buettner E."/>
            <person name="Kellner H."/>
        </authorList>
    </citation>
    <scope>NUCLEOTIDE SEQUENCE [LARGE SCALE GENOMIC DNA]</scope>
    <source>
        <strain evidence="2 3">IHI A82</strain>
    </source>
</reference>
<accession>A0A439DBD6</accession>
<feature type="signal peptide" evidence="1">
    <location>
        <begin position="1"/>
        <end position="22"/>
    </location>
</feature>
<feature type="chain" id="PRO_5019096841" evidence="1">
    <location>
        <begin position="23"/>
        <end position="180"/>
    </location>
</feature>
<evidence type="ECO:0000313" key="3">
    <source>
        <dbReference type="Proteomes" id="UP000286045"/>
    </source>
</evidence>
<evidence type="ECO:0000256" key="1">
    <source>
        <dbReference type="SAM" id="SignalP"/>
    </source>
</evidence>
<organism evidence="2 3">
    <name type="scientific">Xylaria grammica</name>
    <dbReference type="NCBI Taxonomy" id="363999"/>
    <lineage>
        <taxon>Eukaryota</taxon>
        <taxon>Fungi</taxon>
        <taxon>Dikarya</taxon>
        <taxon>Ascomycota</taxon>
        <taxon>Pezizomycotina</taxon>
        <taxon>Sordariomycetes</taxon>
        <taxon>Xylariomycetidae</taxon>
        <taxon>Xylariales</taxon>
        <taxon>Xylariaceae</taxon>
        <taxon>Xylaria</taxon>
    </lineage>
</organism>
<protein>
    <submittedName>
        <fullName evidence="2">Uncharacterized protein</fullName>
    </submittedName>
</protein>
<proteinExistence type="predicted"/>
<evidence type="ECO:0000313" key="2">
    <source>
        <dbReference type="EMBL" id="RWA11719.1"/>
    </source>
</evidence>